<dbReference type="GO" id="GO:0035438">
    <property type="term" value="F:cyclic-di-GMP binding"/>
    <property type="evidence" value="ECO:0007669"/>
    <property type="project" value="InterPro"/>
</dbReference>
<dbReference type="InterPro" id="IPR009875">
    <property type="entry name" value="PilZ_domain"/>
</dbReference>
<gene>
    <name evidence="6" type="ORF">D1Z90_16755</name>
</gene>
<dbReference type="Gene3D" id="2.30.110.10">
    <property type="entry name" value="Electron Transport, Fmn-binding Protein, Chain A"/>
    <property type="match status" value="1"/>
</dbReference>
<keyword evidence="6" id="KW-0282">Flagellum</keyword>
<dbReference type="Pfam" id="PF12945">
    <property type="entry name" value="PilZNR"/>
    <property type="match status" value="1"/>
</dbReference>
<keyword evidence="6" id="KW-0966">Cell projection</keyword>
<evidence type="ECO:0000256" key="3">
    <source>
        <dbReference type="ARBA" id="ARBA00023143"/>
    </source>
</evidence>
<keyword evidence="7" id="KW-1185">Reference proteome</keyword>
<evidence type="ECO:0000259" key="5">
    <source>
        <dbReference type="Pfam" id="PF12945"/>
    </source>
</evidence>
<dbReference type="InterPro" id="IPR009926">
    <property type="entry name" value="T3SS_YcgR_PilZN"/>
</dbReference>
<evidence type="ECO:0000259" key="4">
    <source>
        <dbReference type="Pfam" id="PF07238"/>
    </source>
</evidence>
<feature type="domain" description="PilZ" evidence="4">
    <location>
        <begin position="117"/>
        <end position="216"/>
    </location>
</feature>
<feature type="domain" description="Type III secretion system flagellar brake protein YcgR PilZN" evidence="5">
    <location>
        <begin position="23"/>
        <end position="109"/>
    </location>
</feature>
<evidence type="ECO:0000313" key="6">
    <source>
        <dbReference type="EMBL" id="RJG40190.1"/>
    </source>
</evidence>
<evidence type="ECO:0000313" key="7">
    <source>
        <dbReference type="Proteomes" id="UP000283255"/>
    </source>
</evidence>
<reference evidence="6 7" key="1">
    <citation type="submission" date="2018-09" db="EMBL/GenBank/DDBJ databases">
        <authorList>
            <person name="Wang F."/>
        </authorList>
    </citation>
    <scope>NUCLEOTIDE SEQUENCE [LARGE SCALE GENOMIC DNA]</scope>
    <source>
        <strain evidence="6 7">PLHSC7-2</strain>
    </source>
</reference>
<dbReference type="InterPro" id="IPR012349">
    <property type="entry name" value="Split_barrel_FMN-bd"/>
</dbReference>
<organism evidence="6 7">
    <name type="scientific">Motilimonas pumila</name>
    <dbReference type="NCBI Taxonomy" id="2303987"/>
    <lineage>
        <taxon>Bacteria</taxon>
        <taxon>Pseudomonadati</taxon>
        <taxon>Pseudomonadota</taxon>
        <taxon>Gammaproteobacteria</taxon>
        <taxon>Alteromonadales</taxon>
        <taxon>Alteromonadales genera incertae sedis</taxon>
        <taxon>Motilimonas</taxon>
    </lineage>
</organism>
<evidence type="ECO:0000256" key="1">
    <source>
        <dbReference type="ARBA" id="ARBA00022636"/>
    </source>
</evidence>
<dbReference type="Pfam" id="PF07238">
    <property type="entry name" value="PilZ"/>
    <property type="match status" value="1"/>
</dbReference>
<protein>
    <submittedName>
        <fullName evidence="6">Flagellar brake protein</fullName>
    </submittedName>
</protein>
<keyword evidence="6" id="KW-0969">Cilium</keyword>
<dbReference type="AlphaFoldDB" id="A0A418YB92"/>
<dbReference type="Proteomes" id="UP000283255">
    <property type="component" value="Unassembled WGS sequence"/>
</dbReference>
<name>A0A418YB92_9GAMM</name>
<dbReference type="Gene3D" id="2.40.10.220">
    <property type="entry name" value="predicted glycosyltransferase like domains"/>
    <property type="match status" value="1"/>
</dbReference>
<keyword evidence="1" id="KW-0973">c-di-GMP</keyword>
<accession>A0A418YB92</accession>
<evidence type="ECO:0000256" key="2">
    <source>
        <dbReference type="ARBA" id="ARBA00022741"/>
    </source>
</evidence>
<dbReference type="SUPFAM" id="SSF141371">
    <property type="entry name" value="PilZ domain-like"/>
    <property type="match status" value="2"/>
</dbReference>
<keyword evidence="2" id="KW-0547">Nucleotide-binding</keyword>
<keyword evidence="3" id="KW-0975">Bacterial flagellum</keyword>
<sequence length="236" mass="26259">MRQKERLQSREAVIAHLQNLQSGDVFDIQFVSQGDVRLKTRLVGFLEGQYFVVSLSGQARKEYRDVLVEGNGLVVRAMAESLGGACIAFKSVVSGVVSKPHGVLFFHYPKVIELINLRQQTRLATHLPVAIFDASDTLEVGEPLAGIIHDISPSGCRLRLKWLKSQGKLPLTQVRLAIQLATREQAMSVFAVVKSQQHDTHTDLSLGLSFIDPDNQRSFAQPELVEIFKKLQIPGY</sequence>
<dbReference type="EMBL" id="QZCH01000027">
    <property type="protein sequence ID" value="RJG40190.1"/>
    <property type="molecule type" value="Genomic_DNA"/>
</dbReference>
<proteinExistence type="predicted"/>
<reference evidence="6 7" key="2">
    <citation type="submission" date="2019-01" db="EMBL/GenBank/DDBJ databases">
        <title>Motilimonas pumilus sp. nov., isolated from the gut of sea cucumber (Apostichopus japonicus).</title>
        <authorList>
            <person name="Wang F.-Q."/>
            <person name="Ren L.-H."/>
            <person name="Lin Y.-W."/>
            <person name="Sun G.-H."/>
            <person name="Du Z.-J."/>
            <person name="Zhao J.-X."/>
            <person name="Liu X.-J."/>
            <person name="Liu L.-J."/>
        </authorList>
    </citation>
    <scope>NUCLEOTIDE SEQUENCE [LARGE SCALE GENOMIC DNA]</scope>
    <source>
        <strain evidence="6 7">PLHSC7-2</strain>
    </source>
</reference>
<comment type="caution">
    <text evidence="6">The sequence shown here is derived from an EMBL/GenBank/DDBJ whole genome shotgun (WGS) entry which is preliminary data.</text>
</comment>